<dbReference type="EMBL" id="JXQQ01000021">
    <property type="protein sequence ID" value="KIQ33496.1"/>
    <property type="molecule type" value="Genomic_DNA"/>
</dbReference>
<evidence type="ECO:0000313" key="2">
    <source>
        <dbReference type="Proteomes" id="UP000032067"/>
    </source>
</evidence>
<gene>
    <name evidence="1" type="ORF">RT97_10240</name>
</gene>
<comment type="caution">
    <text evidence="1">The sequence shown here is derived from an EMBL/GenBank/DDBJ whole genome shotgun (WGS) entry which is preliminary data.</text>
</comment>
<organism evidence="1 2">
    <name type="scientific">Variovorax paradoxus</name>
    <dbReference type="NCBI Taxonomy" id="34073"/>
    <lineage>
        <taxon>Bacteria</taxon>
        <taxon>Pseudomonadati</taxon>
        <taxon>Pseudomonadota</taxon>
        <taxon>Betaproteobacteria</taxon>
        <taxon>Burkholderiales</taxon>
        <taxon>Comamonadaceae</taxon>
        <taxon>Variovorax</taxon>
    </lineage>
</organism>
<protein>
    <submittedName>
        <fullName evidence="1">Uncharacterized protein</fullName>
    </submittedName>
</protein>
<proteinExistence type="predicted"/>
<name>A0A0D0MMN9_VARPD</name>
<accession>A0A0D0MMN9</accession>
<reference evidence="1 2" key="1">
    <citation type="submission" date="2014-12" db="EMBL/GenBank/DDBJ databases">
        <title>16Stimator: statistical estimation of ribosomal gene copy numbers from draft genome assemblies.</title>
        <authorList>
            <person name="Perisin M.A."/>
            <person name="Vetter M."/>
            <person name="Gilbert J.A."/>
            <person name="Bergelson J."/>
        </authorList>
    </citation>
    <scope>NUCLEOTIDE SEQUENCE [LARGE SCALE GENOMIC DNA]</scope>
    <source>
        <strain evidence="1 2">MEDvA23</strain>
    </source>
</reference>
<evidence type="ECO:0000313" key="1">
    <source>
        <dbReference type="EMBL" id="KIQ33496.1"/>
    </source>
</evidence>
<dbReference type="AlphaFoldDB" id="A0A0D0MMN9"/>
<dbReference type="Proteomes" id="UP000032067">
    <property type="component" value="Unassembled WGS sequence"/>
</dbReference>
<sequence length="685" mass="71586">MAESDAQSSSAVLQALSDDPAPSFMAQIGDNAGPDLSGVQGRLDAPDSRNGSYAVYAANGTQLTLSINMNAKSYVMTDPEGASASGSFAEDFTEPGTYVFDTTRVPALMNLARFRITADAVVGQFPFANAYSNPATYAVQPFIAARTFVTAGATLDGVYNRLGISHSRNGSVDSQVVPLRISGTGTLLDMCFDNTIYTIDACPTGSRRSYALAVDASARWTGTNVANPDDKIGFRVTRINGQNVYLSAGASTSDPDTQVFRLAVPESASWPSVTTRGGSTVGTWGRTTLDTTTYLRAAAYAEDNYRTLTVPVTPLASGPEGIRVVTNGTEKYHVAQGAGLAIVTGFRTIESTVGYIAFGLVESGSPGDPRNGRYKVFTVNGTQQTLRINLDTKRYEMTDNTGATVAGALADDAAEAGTYVFATDRVAATPYNTARFRASGDAVVGGFPFAVAYSNPTTYAAQPFIAARAFVTRAADLDGTFNQLAVTRNASGADSSITTFRIQGAGTGMVLCNSNTISAVDACPAGSQIGYSVAWDAANARWQAIRLDNPDPNQGQIFHMARIGGQNIQLRAAFGASQASTILRIGLPESAAWPSVTAHGHSSDGAWGSSVLNAGLNERTSTSVNGTIGTLSFPVTVIGGPSALRSVNGSGANKYFEARSSGLSVLIGARTNVNTQGYIQLNLVD</sequence>